<proteinExistence type="inferred from homology"/>
<keyword evidence="3 10" id="KW-0812">Transmembrane</keyword>
<dbReference type="CDD" id="cd03505">
    <property type="entry name" value="Delta9-FADS-like"/>
    <property type="match status" value="1"/>
</dbReference>
<evidence type="ECO:0000256" key="1">
    <source>
        <dbReference type="ARBA" id="ARBA00004141"/>
    </source>
</evidence>
<evidence type="ECO:0000313" key="12">
    <source>
        <dbReference type="EMBL" id="QDU19730.1"/>
    </source>
</evidence>
<feature type="transmembrane region" description="Helical" evidence="10">
    <location>
        <begin position="199"/>
        <end position="218"/>
    </location>
</feature>
<evidence type="ECO:0000256" key="7">
    <source>
        <dbReference type="ARBA" id="ARBA00023004"/>
    </source>
</evidence>
<evidence type="ECO:0000256" key="5">
    <source>
        <dbReference type="ARBA" id="ARBA00022989"/>
    </source>
</evidence>
<dbReference type="GO" id="GO:0006631">
    <property type="term" value="P:fatty acid metabolic process"/>
    <property type="evidence" value="ECO:0007669"/>
    <property type="project" value="UniProtKB-KW"/>
</dbReference>
<dbReference type="GO" id="GO:0016717">
    <property type="term" value="F:oxidoreductase activity, acting on paired donors, with oxidation of a pair of donors resulting in the reduction of molecular oxygen to two molecules of water"/>
    <property type="evidence" value="ECO:0007669"/>
    <property type="project" value="InterPro"/>
</dbReference>
<keyword evidence="6" id="KW-0560">Oxidoreductase</keyword>
<evidence type="ECO:0000256" key="6">
    <source>
        <dbReference type="ARBA" id="ARBA00023002"/>
    </source>
</evidence>
<gene>
    <name evidence="12" type="ORF">ETAA1_16660</name>
</gene>
<dbReference type="InterPro" id="IPR005804">
    <property type="entry name" value="FA_desaturase_dom"/>
</dbReference>
<dbReference type="InterPro" id="IPR015876">
    <property type="entry name" value="Acyl-CoA_DS"/>
</dbReference>
<feature type="transmembrane region" description="Helical" evidence="10">
    <location>
        <begin position="57"/>
        <end position="75"/>
    </location>
</feature>
<dbReference type="PANTHER" id="PTHR11351">
    <property type="entry name" value="ACYL-COA DESATURASE"/>
    <property type="match status" value="1"/>
</dbReference>
<keyword evidence="4" id="KW-0276">Fatty acid metabolism</keyword>
<evidence type="ECO:0000256" key="9">
    <source>
        <dbReference type="ARBA" id="ARBA00023136"/>
    </source>
</evidence>
<name>A0A517XQF1_9BACT</name>
<dbReference type="Pfam" id="PF00487">
    <property type="entry name" value="FA_desaturase"/>
    <property type="match status" value="1"/>
</dbReference>
<dbReference type="PRINTS" id="PR00075">
    <property type="entry name" value="FACDDSATRASE"/>
</dbReference>
<evidence type="ECO:0000256" key="4">
    <source>
        <dbReference type="ARBA" id="ARBA00022832"/>
    </source>
</evidence>
<evidence type="ECO:0000256" key="3">
    <source>
        <dbReference type="ARBA" id="ARBA00022692"/>
    </source>
</evidence>
<keyword evidence="13" id="KW-1185">Reference proteome</keyword>
<comment type="similarity">
    <text evidence="2">Belongs to the fatty acid desaturase type 2 family.</text>
</comment>
<reference evidence="12 13" key="1">
    <citation type="submission" date="2019-02" db="EMBL/GenBank/DDBJ databases">
        <title>Deep-cultivation of Planctomycetes and their phenomic and genomic characterization uncovers novel biology.</title>
        <authorList>
            <person name="Wiegand S."/>
            <person name="Jogler M."/>
            <person name="Boedeker C."/>
            <person name="Pinto D."/>
            <person name="Vollmers J."/>
            <person name="Rivas-Marin E."/>
            <person name="Kohn T."/>
            <person name="Peeters S.H."/>
            <person name="Heuer A."/>
            <person name="Rast P."/>
            <person name="Oberbeckmann S."/>
            <person name="Bunk B."/>
            <person name="Jeske O."/>
            <person name="Meyerdierks A."/>
            <person name="Storesund J.E."/>
            <person name="Kallscheuer N."/>
            <person name="Luecker S."/>
            <person name="Lage O.M."/>
            <person name="Pohl T."/>
            <person name="Merkel B.J."/>
            <person name="Hornburger P."/>
            <person name="Mueller R.-W."/>
            <person name="Bruemmer F."/>
            <person name="Labrenz M."/>
            <person name="Spormann A.M."/>
            <person name="Op den Camp H."/>
            <person name="Overmann J."/>
            <person name="Amann R."/>
            <person name="Jetten M.S.M."/>
            <person name="Mascher T."/>
            <person name="Medema M.H."/>
            <person name="Devos D.P."/>
            <person name="Kaster A.-K."/>
            <person name="Ovreas L."/>
            <person name="Rohde M."/>
            <person name="Galperin M.Y."/>
            <person name="Jogler C."/>
        </authorList>
    </citation>
    <scope>NUCLEOTIDE SEQUENCE [LARGE SCALE GENOMIC DNA]</scope>
    <source>
        <strain evidence="12 13">ETA_A1</strain>
    </source>
</reference>
<evidence type="ECO:0000256" key="10">
    <source>
        <dbReference type="SAM" id="Phobius"/>
    </source>
</evidence>
<organism evidence="12 13">
    <name type="scientific">Urbifossiella limnaea</name>
    <dbReference type="NCBI Taxonomy" id="2528023"/>
    <lineage>
        <taxon>Bacteria</taxon>
        <taxon>Pseudomonadati</taxon>
        <taxon>Planctomycetota</taxon>
        <taxon>Planctomycetia</taxon>
        <taxon>Gemmatales</taxon>
        <taxon>Gemmataceae</taxon>
        <taxon>Urbifossiella</taxon>
    </lineage>
</organism>
<feature type="transmembrane region" description="Helical" evidence="10">
    <location>
        <begin position="174"/>
        <end position="193"/>
    </location>
</feature>
<dbReference type="OrthoDB" id="19906at2"/>
<dbReference type="PANTHER" id="PTHR11351:SF3">
    <property type="entry name" value="BLL4393 PROTEIN"/>
    <property type="match status" value="1"/>
</dbReference>
<keyword evidence="9 10" id="KW-0472">Membrane</keyword>
<dbReference type="RefSeq" id="WP_145236130.1">
    <property type="nucleotide sequence ID" value="NZ_CP036273.1"/>
</dbReference>
<dbReference type="AlphaFoldDB" id="A0A517XQF1"/>
<comment type="subcellular location">
    <subcellularLocation>
        <location evidence="1">Membrane</location>
        <topology evidence="1">Multi-pass membrane protein</topology>
    </subcellularLocation>
</comment>
<keyword evidence="5 10" id="KW-1133">Transmembrane helix</keyword>
<evidence type="ECO:0000256" key="2">
    <source>
        <dbReference type="ARBA" id="ARBA00008749"/>
    </source>
</evidence>
<dbReference type="Proteomes" id="UP000319576">
    <property type="component" value="Chromosome"/>
</dbReference>
<keyword evidence="8" id="KW-0443">Lipid metabolism</keyword>
<dbReference type="KEGG" id="uli:ETAA1_16660"/>
<protein>
    <submittedName>
        <fullName evidence="12">Fatty acid desaturase</fullName>
    </submittedName>
</protein>
<feature type="transmembrane region" description="Helical" evidence="10">
    <location>
        <begin position="27"/>
        <end position="51"/>
    </location>
</feature>
<dbReference type="GO" id="GO:0016020">
    <property type="term" value="C:membrane"/>
    <property type="evidence" value="ECO:0007669"/>
    <property type="project" value="UniProtKB-SubCell"/>
</dbReference>
<keyword evidence="7" id="KW-0408">Iron</keyword>
<accession>A0A517XQF1</accession>
<evidence type="ECO:0000259" key="11">
    <source>
        <dbReference type="Pfam" id="PF00487"/>
    </source>
</evidence>
<dbReference type="EMBL" id="CP036273">
    <property type="protein sequence ID" value="QDU19730.1"/>
    <property type="molecule type" value="Genomic_DNA"/>
</dbReference>
<evidence type="ECO:0000256" key="8">
    <source>
        <dbReference type="ARBA" id="ARBA00023098"/>
    </source>
</evidence>
<feature type="domain" description="Fatty acid desaturase" evidence="11">
    <location>
        <begin position="57"/>
        <end position="281"/>
    </location>
</feature>
<evidence type="ECO:0000313" key="13">
    <source>
        <dbReference type="Proteomes" id="UP000319576"/>
    </source>
</evidence>
<sequence length="308" mass="33471">MSCSPGQSDLDAPAAEISKPLSKAARLATLATVVVPLVGFAAAVVSTWGWGFGWVELGLLVGMYVLTGLGITVGFHRLLTHRSFETTPAVRFVLAALGSMAAQGPALRWAAFHRRHHQHSDTRDDPHTPHGHGGGIWGVVRGFWHAHLGWAFRSDAAGLDRYVADLRRLASVRVVSALFPLWVALGMLIPAALGGVLTGTWTGALLGFLWGGLARAFLVHHVTWSVNSVCHLWGTQPYPDKDHSRNNLLFGVLALGEGWHNNHHAFPTSARHGFRWWQVDASYYAIRLLETVGLAWKVRVPAVCTAAD</sequence>